<dbReference type="GO" id="GO:0016020">
    <property type="term" value="C:membrane"/>
    <property type="evidence" value="ECO:0007669"/>
    <property type="project" value="UniProtKB-SubCell"/>
</dbReference>
<dbReference type="EMBL" id="STGJ01000008">
    <property type="protein sequence ID" value="TIC83092.1"/>
    <property type="molecule type" value="Genomic_DNA"/>
</dbReference>
<dbReference type="InterPro" id="IPR011547">
    <property type="entry name" value="SLC26A/SulP_dom"/>
</dbReference>
<feature type="transmembrane region" description="Helical" evidence="5">
    <location>
        <begin position="83"/>
        <end position="104"/>
    </location>
</feature>
<comment type="caution">
    <text evidence="7">The sequence shown here is derived from an EMBL/GenBank/DDBJ whole genome shotgun (WGS) entry which is preliminary data.</text>
</comment>
<keyword evidence="2 5" id="KW-0812">Transmembrane</keyword>
<dbReference type="SUPFAM" id="SSF52091">
    <property type="entry name" value="SpoIIaa-like"/>
    <property type="match status" value="1"/>
</dbReference>
<dbReference type="AlphaFoldDB" id="A0A4T0UVK2"/>
<comment type="subcellular location">
    <subcellularLocation>
        <location evidence="1">Membrane</location>
        <topology evidence="1">Multi-pass membrane protein</topology>
    </subcellularLocation>
</comment>
<feature type="transmembrane region" description="Helical" evidence="5">
    <location>
        <begin position="212"/>
        <end position="230"/>
    </location>
</feature>
<feature type="transmembrane region" description="Helical" evidence="5">
    <location>
        <begin position="144"/>
        <end position="166"/>
    </location>
</feature>
<dbReference type="InterPro" id="IPR002645">
    <property type="entry name" value="STAS_dom"/>
</dbReference>
<protein>
    <submittedName>
        <fullName evidence="7">SulP family inorganic anion transporter</fullName>
    </submittedName>
</protein>
<dbReference type="OrthoDB" id="9177189at2"/>
<dbReference type="GO" id="GO:0055085">
    <property type="term" value="P:transmembrane transport"/>
    <property type="evidence" value="ECO:0007669"/>
    <property type="project" value="InterPro"/>
</dbReference>
<keyword evidence="8" id="KW-1185">Reference proteome</keyword>
<dbReference type="PANTHER" id="PTHR11814">
    <property type="entry name" value="SULFATE TRANSPORTER"/>
    <property type="match status" value="1"/>
</dbReference>
<dbReference type="PROSITE" id="PS50801">
    <property type="entry name" value="STAS"/>
    <property type="match status" value="1"/>
</dbReference>
<keyword evidence="4 5" id="KW-0472">Membrane</keyword>
<dbReference type="Gene3D" id="3.30.750.24">
    <property type="entry name" value="STAS domain"/>
    <property type="match status" value="1"/>
</dbReference>
<gene>
    <name evidence="7" type="ORF">E5K04_08335</name>
</gene>
<reference evidence="7 8" key="1">
    <citation type="submission" date="2019-04" db="EMBL/GenBank/DDBJ databases">
        <title>Crenobacter sp. nov.</title>
        <authorList>
            <person name="Shi S."/>
        </authorList>
    </citation>
    <scope>NUCLEOTIDE SEQUENCE [LARGE SCALE GENOMIC DNA]</scope>
    <source>
        <strain evidence="7 8">GY 70310</strain>
    </source>
</reference>
<evidence type="ECO:0000256" key="5">
    <source>
        <dbReference type="SAM" id="Phobius"/>
    </source>
</evidence>
<keyword evidence="3 5" id="KW-1133">Transmembrane helix</keyword>
<evidence type="ECO:0000256" key="4">
    <source>
        <dbReference type="ARBA" id="ARBA00023136"/>
    </source>
</evidence>
<feature type="transmembrane region" description="Helical" evidence="5">
    <location>
        <begin position="186"/>
        <end position="205"/>
    </location>
</feature>
<feature type="transmembrane region" description="Helical" evidence="5">
    <location>
        <begin position="110"/>
        <end position="132"/>
    </location>
</feature>
<evidence type="ECO:0000256" key="2">
    <source>
        <dbReference type="ARBA" id="ARBA00022692"/>
    </source>
</evidence>
<evidence type="ECO:0000256" key="3">
    <source>
        <dbReference type="ARBA" id="ARBA00022989"/>
    </source>
</evidence>
<evidence type="ECO:0000313" key="8">
    <source>
        <dbReference type="Proteomes" id="UP000308891"/>
    </source>
</evidence>
<sequence length="576" mass="59846">MPSPHPSTPNLLRRLMPGAAALLAYRRADLAADVRAGSAVAAVAIPVGVAYAQLAGFSPALGLYASLLPLIAYALFGTSRQLVVGPDAATCAMVAGTLATLGAVDADTRLALSALLSLFAGLLLIGASRLHLGALADFLSRPILLGFLNGVALNILLGQGGCLIGIELSAHDALHRVSELTRGLGHANLPTLLLALATFALLRLTARHAPRLPAALLALIGATLATRFAGLEALGVKTLGEVAAGLPTLRLDLAVVPGLELGKLASAAGGVALISYCNAIVIARSFAARGGYEVDADLELRALGAANIASALSGSFAVSAADSRTAVAEHAGARTQMTSIVAALWVALCLISLTPLLALVPTVALAVILVDAALSLLDTRGVRELGRLSRHEMWLSLATTAGVLGTGVLEGIAVALALSLLRFIHAMARPEDEVLGQIDGVPGFHDTGRHPDARQTPGVLIYRFNAPLVFFNAPTFSHRLLAACHSRPGLSTVILDMMPVSRLDATGRYTLDEVAQRLDAQGIRLVIAGRRTELLQWQAAHLSQFWAQEDRLFPTVKQALKACTGQDKTAMTLSDS</sequence>
<accession>A0A4T0UVK2</accession>
<dbReference type="InterPro" id="IPR001902">
    <property type="entry name" value="SLC26A/SulP_fam"/>
</dbReference>
<dbReference type="InterPro" id="IPR036513">
    <property type="entry name" value="STAS_dom_sf"/>
</dbReference>
<dbReference type="Pfam" id="PF00916">
    <property type="entry name" value="Sulfate_transp"/>
    <property type="match status" value="1"/>
</dbReference>
<evidence type="ECO:0000259" key="6">
    <source>
        <dbReference type="PROSITE" id="PS50801"/>
    </source>
</evidence>
<evidence type="ECO:0000256" key="1">
    <source>
        <dbReference type="ARBA" id="ARBA00004141"/>
    </source>
</evidence>
<feature type="transmembrane region" description="Helical" evidence="5">
    <location>
        <begin position="264"/>
        <end position="283"/>
    </location>
</feature>
<dbReference type="Pfam" id="PF01740">
    <property type="entry name" value="STAS"/>
    <property type="match status" value="1"/>
</dbReference>
<name>A0A4T0UVK2_9NEIS</name>
<feature type="transmembrane region" description="Helical" evidence="5">
    <location>
        <begin position="51"/>
        <end position="76"/>
    </location>
</feature>
<feature type="domain" description="STAS" evidence="6">
    <location>
        <begin position="449"/>
        <end position="563"/>
    </location>
</feature>
<feature type="transmembrane region" description="Helical" evidence="5">
    <location>
        <begin position="344"/>
        <end position="374"/>
    </location>
</feature>
<dbReference type="CDD" id="cd07042">
    <property type="entry name" value="STAS_SulP_like_sulfate_transporter"/>
    <property type="match status" value="1"/>
</dbReference>
<evidence type="ECO:0000313" key="7">
    <source>
        <dbReference type="EMBL" id="TIC83092.1"/>
    </source>
</evidence>
<feature type="transmembrane region" description="Helical" evidence="5">
    <location>
        <begin position="394"/>
        <end position="421"/>
    </location>
</feature>
<proteinExistence type="predicted"/>
<dbReference type="Proteomes" id="UP000308891">
    <property type="component" value="Unassembled WGS sequence"/>
</dbReference>
<organism evidence="7 8">
    <name type="scientific">Crenobacter intestini</name>
    <dbReference type="NCBI Taxonomy" id="2563443"/>
    <lineage>
        <taxon>Bacteria</taxon>
        <taxon>Pseudomonadati</taxon>
        <taxon>Pseudomonadota</taxon>
        <taxon>Betaproteobacteria</taxon>
        <taxon>Neisseriales</taxon>
        <taxon>Neisseriaceae</taxon>
        <taxon>Crenobacter</taxon>
    </lineage>
</organism>
<dbReference type="RefSeq" id="WP_136552924.1">
    <property type="nucleotide sequence ID" value="NZ_STGJ01000008.1"/>
</dbReference>